<dbReference type="AlphaFoldDB" id="A0A6T7HXH7"/>
<name>A0A6T7HXH7_9STRA</name>
<accession>A0A6T7HXH7</accession>
<dbReference type="Pfam" id="PF00240">
    <property type="entry name" value="ubiquitin"/>
    <property type="match status" value="1"/>
</dbReference>
<dbReference type="SUPFAM" id="SSF63491">
    <property type="entry name" value="BAG domain"/>
    <property type="match status" value="1"/>
</dbReference>
<dbReference type="Pfam" id="PF02179">
    <property type="entry name" value="BAG"/>
    <property type="match status" value="1"/>
</dbReference>
<gene>
    <name evidence="2" type="ORF">ASEP1449_LOCUS9734</name>
    <name evidence="3" type="ORF">ASEP1449_LOCUS9735</name>
</gene>
<dbReference type="InterPro" id="IPR000626">
    <property type="entry name" value="Ubiquitin-like_dom"/>
</dbReference>
<dbReference type="Gene3D" id="1.20.58.120">
    <property type="entry name" value="BAG domain"/>
    <property type="match status" value="1"/>
</dbReference>
<dbReference type="SUPFAM" id="SSF54236">
    <property type="entry name" value="Ubiquitin-like"/>
    <property type="match status" value="1"/>
</dbReference>
<dbReference type="InterPro" id="IPR003103">
    <property type="entry name" value="BAG_domain"/>
</dbReference>
<protein>
    <recommendedName>
        <fullName evidence="1">Ubiquitin-like domain-containing protein</fullName>
    </recommendedName>
</protein>
<organism evidence="2">
    <name type="scientific">Attheya septentrionalis</name>
    <dbReference type="NCBI Taxonomy" id="420275"/>
    <lineage>
        <taxon>Eukaryota</taxon>
        <taxon>Sar</taxon>
        <taxon>Stramenopiles</taxon>
        <taxon>Ochrophyta</taxon>
        <taxon>Bacillariophyta</taxon>
        <taxon>Coscinodiscophyceae</taxon>
        <taxon>Chaetocerotophycidae</taxon>
        <taxon>Chaetocerotales</taxon>
        <taxon>Attheyaceae</taxon>
        <taxon>Attheya</taxon>
    </lineage>
</organism>
<feature type="domain" description="Ubiquitin-like" evidence="1">
    <location>
        <begin position="4"/>
        <end position="75"/>
    </location>
</feature>
<sequence>MEEESLTLRVVGLGHKLTFKLRPSATIGDTKAEIEAHTSLPREYTRLIARGKKLDEDGVTLAEAGIVDRTSLMLLKNKLYATDQEGLTKILELTKELDDLTEKMDTTPAALIHETVTQICCKLDGIDTHGSSTLRSMRKRAIERAEALDKSKGSAS</sequence>
<evidence type="ECO:0000259" key="1">
    <source>
        <dbReference type="PROSITE" id="PS50053"/>
    </source>
</evidence>
<dbReference type="GO" id="GO:0051087">
    <property type="term" value="F:protein-folding chaperone binding"/>
    <property type="evidence" value="ECO:0007669"/>
    <property type="project" value="InterPro"/>
</dbReference>
<proteinExistence type="predicted"/>
<dbReference type="CDD" id="cd17039">
    <property type="entry name" value="Ubl_ubiquitin_like"/>
    <property type="match status" value="1"/>
</dbReference>
<dbReference type="Gene3D" id="3.10.20.90">
    <property type="entry name" value="Phosphatidylinositol 3-kinase Catalytic Subunit, Chain A, domain 1"/>
    <property type="match status" value="1"/>
</dbReference>
<dbReference type="InterPro" id="IPR036533">
    <property type="entry name" value="BAG_dom_sf"/>
</dbReference>
<evidence type="ECO:0000313" key="3">
    <source>
        <dbReference type="EMBL" id="CAD9817903.1"/>
    </source>
</evidence>
<dbReference type="PROSITE" id="PS50053">
    <property type="entry name" value="UBIQUITIN_2"/>
    <property type="match status" value="1"/>
</dbReference>
<reference evidence="2" key="1">
    <citation type="submission" date="2021-01" db="EMBL/GenBank/DDBJ databases">
        <authorList>
            <person name="Corre E."/>
            <person name="Pelletier E."/>
            <person name="Niang G."/>
            <person name="Scheremetjew M."/>
            <person name="Finn R."/>
            <person name="Kale V."/>
            <person name="Holt S."/>
            <person name="Cochrane G."/>
            <person name="Meng A."/>
            <person name="Brown T."/>
            <person name="Cohen L."/>
        </authorList>
    </citation>
    <scope>NUCLEOTIDE SEQUENCE</scope>
    <source>
        <strain evidence="2">CCMP2084</strain>
    </source>
</reference>
<dbReference type="EMBL" id="HBHQ01014585">
    <property type="protein sequence ID" value="CAD9817902.1"/>
    <property type="molecule type" value="Transcribed_RNA"/>
</dbReference>
<evidence type="ECO:0000313" key="2">
    <source>
        <dbReference type="EMBL" id="CAD9817902.1"/>
    </source>
</evidence>
<dbReference type="EMBL" id="HBHQ01014586">
    <property type="protein sequence ID" value="CAD9817903.1"/>
    <property type="molecule type" value="Transcribed_RNA"/>
</dbReference>
<dbReference type="SMART" id="SM00213">
    <property type="entry name" value="UBQ"/>
    <property type="match status" value="1"/>
</dbReference>
<dbReference type="InterPro" id="IPR029071">
    <property type="entry name" value="Ubiquitin-like_domsf"/>
</dbReference>